<accession>A0A2I0V454</accession>
<evidence type="ECO:0000256" key="7">
    <source>
        <dbReference type="ARBA" id="ARBA00023288"/>
    </source>
</evidence>
<evidence type="ECO:0000256" key="6">
    <source>
        <dbReference type="ARBA" id="ARBA00023139"/>
    </source>
</evidence>
<gene>
    <name evidence="10" type="ORF">CRI88_01340</name>
</gene>
<protein>
    <submittedName>
        <fullName evidence="10">Ger(X)C family spore germination protein</fullName>
    </submittedName>
</protein>
<name>A0A2I0V454_9BACI</name>
<evidence type="ECO:0000256" key="1">
    <source>
        <dbReference type="ARBA" id="ARBA00004635"/>
    </source>
</evidence>
<comment type="similarity">
    <text evidence="2">Belongs to the GerABKC lipoprotein family.</text>
</comment>
<dbReference type="InterPro" id="IPR008844">
    <property type="entry name" value="Spore_GerAC-like"/>
</dbReference>
<evidence type="ECO:0000256" key="4">
    <source>
        <dbReference type="ARBA" id="ARBA00022729"/>
    </source>
</evidence>
<keyword evidence="3" id="KW-0309">Germination</keyword>
<dbReference type="InterPro" id="IPR038501">
    <property type="entry name" value="Spore_GerAC_C_sf"/>
</dbReference>
<keyword evidence="4" id="KW-0732">Signal</keyword>
<organism evidence="10 11">
    <name type="scientific">Lysinibacillus fusiformis</name>
    <dbReference type="NCBI Taxonomy" id="28031"/>
    <lineage>
        <taxon>Bacteria</taxon>
        <taxon>Bacillati</taxon>
        <taxon>Bacillota</taxon>
        <taxon>Bacilli</taxon>
        <taxon>Bacillales</taxon>
        <taxon>Bacillaceae</taxon>
        <taxon>Lysinibacillus</taxon>
    </lineage>
</organism>
<feature type="domain" description="Spore germination GerAC-like C-terminal" evidence="8">
    <location>
        <begin position="223"/>
        <end position="371"/>
    </location>
</feature>
<sequence>MAHYYTCIFKITFIFPLLFMLGGCLGTKEIQSEVYITALGIDYSNDVYHLYFQAFGFTNVAGSDPGISSEPAPIVVGHGEGETIQGAIDDIEKNSVNPLYYGHIQTFFISKNILDGHLDEFFDFFSRDYYLRYNTLAYGFEDDDIKEIMNVHGLFYKPPILTFPYDPNEQLFFNSFISTSTVQDMIKRYYEPVGSIMVPSIQISEDYWMEDNTSKDILKISGAYFLSHQKFNGWIKEEELSGLDWFNKDFKNMKLSIKDKSVSMFIDNIDYHIEIVDNSIPKYILNLEIKASIRENPKNIGKETIENDIKNIILSQFQSTFNKGLEINTDVFNFSEKAYRFKPQSWTVDELNSITENSIKKFNINVFIKDEGAKK</sequence>
<evidence type="ECO:0000256" key="5">
    <source>
        <dbReference type="ARBA" id="ARBA00023136"/>
    </source>
</evidence>
<dbReference type="Pfam" id="PF05504">
    <property type="entry name" value="Spore_GerAC"/>
    <property type="match status" value="1"/>
</dbReference>
<dbReference type="GO" id="GO:0009847">
    <property type="term" value="P:spore germination"/>
    <property type="evidence" value="ECO:0007669"/>
    <property type="project" value="InterPro"/>
</dbReference>
<dbReference type="RefSeq" id="WP_089932132.1">
    <property type="nucleotide sequence ID" value="NZ_PDFK01000001.1"/>
</dbReference>
<evidence type="ECO:0000313" key="11">
    <source>
        <dbReference type="Proteomes" id="UP000234956"/>
    </source>
</evidence>
<reference evidence="10 11" key="1">
    <citation type="submission" date="2017-10" db="EMBL/GenBank/DDBJ databases">
        <title>Draft genome of Lysinibacillus fusiformis strain Juneja, a laboratory-derived pathogen of Drosophila melanogaster.</title>
        <authorList>
            <person name="Smith B.R."/>
            <person name="Unckless R.L."/>
        </authorList>
    </citation>
    <scope>NUCLEOTIDE SEQUENCE [LARGE SCALE GENOMIC DNA]</scope>
    <source>
        <strain evidence="10 11">Juneja</strain>
    </source>
</reference>
<feature type="domain" description="Spore germination protein N-terminal" evidence="9">
    <location>
        <begin position="27"/>
        <end position="202"/>
    </location>
</feature>
<comment type="subcellular location">
    <subcellularLocation>
        <location evidence="1">Membrane</location>
        <topology evidence="1">Lipid-anchor</topology>
    </subcellularLocation>
</comment>
<dbReference type="NCBIfam" id="TIGR02887">
    <property type="entry name" value="spore_ger_x_C"/>
    <property type="match status" value="1"/>
</dbReference>
<proteinExistence type="inferred from homology"/>
<dbReference type="AlphaFoldDB" id="A0A2I0V454"/>
<evidence type="ECO:0000256" key="2">
    <source>
        <dbReference type="ARBA" id="ARBA00007886"/>
    </source>
</evidence>
<evidence type="ECO:0000313" key="10">
    <source>
        <dbReference type="EMBL" id="PKU53002.1"/>
    </source>
</evidence>
<keyword evidence="7" id="KW-0449">Lipoprotein</keyword>
<dbReference type="PANTHER" id="PTHR35789:SF1">
    <property type="entry name" value="SPORE GERMINATION PROTEIN B3"/>
    <property type="match status" value="1"/>
</dbReference>
<keyword evidence="6" id="KW-0564">Palmitate</keyword>
<evidence type="ECO:0000256" key="3">
    <source>
        <dbReference type="ARBA" id="ARBA00022544"/>
    </source>
</evidence>
<dbReference type="EMBL" id="PDFK01000001">
    <property type="protein sequence ID" value="PKU53002.1"/>
    <property type="molecule type" value="Genomic_DNA"/>
</dbReference>
<dbReference type="GO" id="GO:0016020">
    <property type="term" value="C:membrane"/>
    <property type="evidence" value="ECO:0007669"/>
    <property type="project" value="UniProtKB-SubCell"/>
</dbReference>
<dbReference type="PANTHER" id="PTHR35789">
    <property type="entry name" value="SPORE GERMINATION PROTEIN B3"/>
    <property type="match status" value="1"/>
</dbReference>
<keyword evidence="5" id="KW-0472">Membrane</keyword>
<dbReference type="Gene3D" id="3.30.300.210">
    <property type="entry name" value="Nutrient germinant receptor protein C, domain 3"/>
    <property type="match status" value="1"/>
</dbReference>
<evidence type="ECO:0000259" key="9">
    <source>
        <dbReference type="Pfam" id="PF25198"/>
    </source>
</evidence>
<dbReference type="InterPro" id="IPR057336">
    <property type="entry name" value="GerAC_N"/>
</dbReference>
<comment type="caution">
    <text evidence="10">The sequence shown here is derived from an EMBL/GenBank/DDBJ whole genome shotgun (WGS) entry which is preliminary data.</text>
</comment>
<dbReference type="InterPro" id="IPR046953">
    <property type="entry name" value="Spore_GerAC-like_C"/>
</dbReference>
<dbReference type="Proteomes" id="UP000234956">
    <property type="component" value="Unassembled WGS sequence"/>
</dbReference>
<evidence type="ECO:0000259" key="8">
    <source>
        <dbReference type="Pfam" id="PF05504"/>
    </source>
</evidence>
<dbReference type="Pfam" id="PF25198">
    <property type="entry name" value="Spore_GerAC_N"/>
    <property type="match status" value="1"/>
</dbReference>